<name>A0A075HQN1_9ARCH</name>
<feature type="transmembrane region" description="Helical" evidence="1">
    <location>
        <begin position="97"/>
        <end position="114"/>
    </location>
</feature>
<feature type="transmembrane region" description="Helical" evidence="1">
    <location>
        <begin position="33"/>
        <end position="52"/>
    </location>
</feature>
<feature type="transmembrane region" description="Helical" evidence="1">
    <location>
        <begin position="59"/>
        <end position="77"/>
    </location>
</feature>
<evidence type="ECO:0000256" key="1">
    <source>
        <dbReference type="SAM" id="Phobius"/>
    </source>
</evidence>
<evidence type="ECO:0000313" key="2">
    <source>
        <dbReference type="EMBL" id="AIF18124.1"/>
    </source>
</evidence>
<keyword evidence="1" id="KW-1133">Transmembrane helix</keyword>
<dbReference type="AlphaFoldDB" id="A0A075HQN1"/>
<protein>
    <recommendedName>
        <fullName evidence="3">Sulfatase N-terminal domain-containing protein</fullName>
    </recommendedName>
</protein>
<keyword evidence="1" id="KW-0812">Transmembrane</keyword>
<feature type="transmembrane region" description="Helical" evidence="1">
    <location>
        <begin position="126"/>
        <end position="147"/>
    </location>
</feature>
<reference evidence="2" key="1">
    <citation type="journal article" date="2014" name="Genome Biol. Evol.">
        <title>Pangenome evidence for extensive interdomain horizontal transfer affecting lineage core and shell genes in uncultured planktonic thaumarchaeota and euryarchaeota.</title>
        <authorList>
            <person name="Deschamps P."/>
            <person name="Zivanovic Y."/>
            <person name="Moreira D."/>
            <person name="Rodriguez-Valera F."/>
            <person name="Lopez-Garcia P."/>
        </authorList>
    </citation>
    <scope>NUCLEOTIDE SEQUENCE</scope>
</reference>
<keyword evidence="1" id="KW-0472">Membrane</keyword>
<accession>A0A075HQN1</accession>
<dbReference type="EMBL" id="KF901102">
    <property type="protein sequence ID" value="AIF18124.1"/>
    <property type="molecule type" value="Genomic_DNA"/>
</dbReference>
<dbReference type="InterPro" id="IPR017850">
    <property type="entry name" value="Alkaline_phosphatase_core_sf"/>
</dbReference>
<organism evidence="2">
    <name type="scientific">uncultured marine thaumarchaeote KM3_82_A11</name>
    <dbReference type="NCBI Taxonomy" id="1456301"/>
    <lineage>
        <taxon>Archaea</taxon>
        <taxon>Nitrososphaerota</taxon>
        <taxon>environmental samples</taxon>
    </lineage>
</organism>
<sequence length="530" mass="60761">MEIPKLFHPVLFSFFPTFYVYSQNIHVLIPTELLLPLLVISGGTIIGFIILGKILKNKIKAALIITLFLVLFFSYGHVYNILNDISPENFDLGKHRYLLIPFSVIFVSSIVYFLKSKRKLDNATKITNVASAAIMLIISMTVVTNVLGGNFYGSQTLGYEEKMLGLGSSQEFNLNDLFQDPSLKFIIDTQNISRDNNLPDIYYIIMDEYGSNQSLKEFFNYDNSDFVSYLKQKEFFVNEKSFANYPRTIQSMSSSLNMEYLDKITEQVGINSKSYHLLNEHISNNKVMSNMKSRDYVIVNMGSMWGPNMGFTKADVNLCEFKQINSNSLMNELLLSSMLGYMQERFTEQGRRDAILCTFDELHTINEKIPKQKFVFGHILLPHSPFIFGPNGEHVTPGIPLNSSKWDDRKAHIDQIKFANKKLKILIDDLLESEEKPIIILQGDTGSLYTGDFSESSIITIRERLSNLNAIYIPDEKYDLFYDGITPVNTFRIIENTVFNGDYLLLKDKTYWSTKDAPHNYEDVTNDLLN</sequence>
<evidence type="ECO:0008006" key="3">
    <source>
        <dbReference type="Google" id="ProtNLM"/>
    </source>
</evidence>
<proteinExistence type="predicted"/>
<dbReference type="Gene3D" id="3.40.720.10">
    <property type="entry name" value="Alkaline Phosphatase, subunit A"/>
    <property type="match status" value="1"/>
</dbReference>